<dbReference type="SUPFAM" id="SSF55486">
    <property type="entry name" value="Metalloproteases ('zincins'), catalytic domain"/>
    <property type="match status" value="1"/>
</dbReference>
<dbReference type="GO" id="GO:0004180">
    <property type="term" value="F:carboxypeptidase activity"/>
    <property type="evidence" value="ECO:0007669"/>
    <property type="project" value="UniProtKB-KW"/>
</dbReference>
<dbReference type="GO" id="GO:0008237">
    <property type="term" value="F:metallopeptidase activity"/>
    <property type="evidence" value="ECO:0007669"/>
    <property type="project" value="UniProtKB-KW"/>
</dbReference>
<feature type="binding site" evidence="17">
    <location>
        <position position="389"/>
    </location>
    <ligand>
        <name>Zn(2+)</name>
        <dbReference type="ChEBI" id="CHEBI:29105"/>
        <label>1</label>
        <note>catalytic</note>
    </ligand>
</feature>
<evidence type="ECO:0000256" key="9">
    <source>
        <dbReference type="ARBA" id="ARBA00023157"/>
    </source>
</evidence>
<dbReference type="GO" id="GO:0006508">
    <property type="term" value="P:proteolysis"/>
    <property type="evidence" value="ECO:0007669"/>
    <property type="project" value="UniProtKB-KW"/>
</dbReference>
<gene>
    <name evidence="23" type="ORF">APZ42_021733</name>
</gene>
<evidence type="ECO:0000256" key="16">
    <source>
        <dbReference type="PIRSR" id="PIRSR601548-2"/>
    </source>
</evidence>
<keyword evidence="8 22" id="KW-0482">Metalloprotease</keyword>
<evidence type="ECO:0000313" key="24">
    <source>
        <dbReference type="Proteomes" id="UP000076858"/>
    </source>
</evidence>
<protein>
    <recommendedName>
        <fullName evidence="12 22">Angiotensin-converting enzyme</fullName>
        <ecNumber evidence="22">3.4.-.-</ecNumber>
    </recommendedName>
</protein>
<feature type="binding site" evidence="20">
    <location>
        <position position="417"/>
    </location>
    <ligand>
        <name>Zn(2+)</name>
        <dbReference type="ChEBI" id="CHEBI:29105"/>
        <label>2</label>
        <note>catalytic</note>
    </ligand>
</feature>
<evidence type="ECO:0000313" key="23">
    <source>
        <dbReference type="EMBL" id="KZS13268.1"/>
    </source>
</evidence>
<evidence type="ECO:0000256" key="17">
    <source>
        <dbReference type="PIRSR" id="PIRSR601548-3"/>
    </source>
</evidence>
<dbReference type="Gene3D" id="1.10.1370.30">
    <property type="match status" value="1"/>
</dbReference>
<dbReference type="EMBL" id="LRGB01001253">
    <property type="protein sequence ID" value="KZS13268.1"/>
    <property type="molecule type" value="Genomic_DNA"/>
</dbReference>
<keyword evidence="9 18" id="KW-1015">Disulfide bond</keyword>
<dbReference type="InterPro" id="IPR001548">
    <property type="entry name" value="Peptidase_M2"/>
</dbReference>
<dbReference type="PRINTS" id="PR00791">
    <property type="entry name" value="PEPDIPTASEA"/>
</dbReference>
<dbReference type="OrthoDB" id="10029630at2759"/>
<dbReference type="EC" id="3.4.-.-" evidence="22"/>
<keyword evidence="4 17" id="KW-0479">Metal-binding</keyword>
<proteinExistence type="inferred from homology"/>
<name>A0A0P5W4G4_9CRUS</name>
<comment type="cofactor">
    <cofactor evidence="22">
        <name>Zn(2+)</name>
        <dbReference type="ChEBI" id="CHEBI:29105"/>
    </cofactor>
    <text evidence="22">Binds 1 zinc ion per subunit.</text>
</comment>
<evidence type="ECO:0000256" key="8">
    <source>
        <dbReference type="ARBA" id="ARBA00023049"/>
    </source>
</evidence>
<evidence type="ECO:0000256" key="4">
    <source>
        <dbReference type="ARBA" id="ARBA00022723"/>
    </source>
</evidence>
<feature type="binding site" evidence="16">
    <location>
        <position position="529"/>
    </location>
    <ligand>
        <name>chloride</name>
        <dbReference type="ChEBI" id="CHEBI:17996"/>
        <label>1</label>
    </ligand>
</feature>
<dbReference type="Proteomes" id="UP000076858">
    <property type="component" value="Unassembled WGS sequence"/>
</dbReference>
<keyword evidence="2 22" id="KW-0121">Carboxypeptidase</keyword>
<evidence type="ECO:0000256" key="3">
    <source>
        <dbReference type="ARBA" id="ARBA00022670"/>
    </source>
</evidence>
<sequence>MHFNGLIISCCLLVSLTNAIDAKGPEDDEWVDGLLRKKRAVDQDEALAKDFLSSHNLKASDMCYQTNIAEWRYASDITTENERLKLEQSLVSARFEKEAWKNITSFNWEPFTDPDLKRKFRLISVLGPSALPEEKLTQYRKSIDAMETIYSTAKICSYTNPADCGLNLDPDITETMRSSRNFEELKHVWHQWHQQSGGKMRNHYERFVELSNEAARMNNFSDTGAYWLRNYESDTFKKDIEGLWQTIKPFYLQLHAYVRAKLRAHYGEEKVPKNQPIPAHLLGNMWAQAWANINELVTPYPGKVSVDVTPEMQKQGYTPKKMFQMSEDFFTSLGLLPTPPEFWSGSIIEKPADREIVCHASAWDFCNGKDFRIKQCTKVTMEDFIVVHHEMGHIQYYLQYKHLPLVYRDGANSGFHEAVGDALALSVQTTKHLKEIGLLDKSSPQDYEATINYLLLTALDKIAFFPFAYIMDKWRWDVFDGSISSADYNCHWWKLREEYQGIRSPVIRSEVDFDPGAKYHIAANVEYIRYFVSFVIQFQFYKSMCVTAGQYDPNNPALPLHECDFYRNKEAGAKLGAMLAMGSSRPWPEAMRALTGQARMDASAFREYFKPLEDWLIAKNKELGEPVGWSSEDLNCQKNAPESTTQDPPTTQRPSSSGQLLPHIWILAFVYSLLRFVF</sequence>
<evidence type="ECO:0000256" key="13">
    <source>
        <dbReference type="PIRSR" id="PIRSR601548-1"/>
    </source>
</evidence>
<organism evidence="23 24">
    <name type="scientific">Daphnia magna</name>
    <dbReference type="NCBI Taxonomy" id="35525"/>
    <lineage>
        <taxon>Eukaryota</taxon>
        <taxon>Metazoa</taxon>
        <taxon>Ecdysozoa</taxon>
        <taxon>Arthropoda</taxon>
        <taxon>Crustacea</taxon>
        <taxon>Branchiopoda</taxon>
        <taxon>Diplostraca</taxon>
        <taxon>Cladocera</taxon>
        <taxon>Anomopoda</taxon>
        <taxon>Daphniidae</taxon>
        <taxon>Daphnia</taxon>
    </lineage>
</organism>
<feature type="binding site" evidence="16">
    <location>
        <position position="231"/>
    </location>
    <ligand>
        <name>chloride</name>
        <dbReference type="ChEBI" id="CHEBI:17996"/>
        <label>1</label>
    </ligand>
</feature>
<feature type="disulfide bond" evidence="18 21">
    <location>
        <begin position="545"/>
        <end position="563"/>
    </location>
</feature>
<feature type="active site" description="Proton donor 2" evidence="19">
    <location>
        <position position="520"/>
    </location>
</feature>
<evidence type="ECO:0000256" key="1">
    <source>
        <dbReference type="ARBA" id="ARBA00008139"/>
    </source>
</evidence>
<dbReference type="PANTHER" id="PTHR10514:SF27">
    <property type="entry name" value="ANGIOTENSIN-CONVERTING ENZYME"/>
    <property type="match status" value="1"/>
</dbReference>
<feature type="binding site" evidence="17">
    <location>
        <position position="417"/>
    </location>
    <ligand>
        <name>Zn(2+)</name>
        <dbReference type="ChEBI" id="CHEBI:29105"/>
        <label>1</label>
        <note>catalytic</note>
    </ligand>
</feature>
<comment type="similarity">
    <text evidence="1 21 22">Belongs to the peptidase M2 family.</text>
</comment>
<dbReference type="STRING" id="35525.A0A0P5W4G4"/>
<dbReference type="CDD" id="cd06461">
    <property type="entry name" value="M2_ACE"/>
    <property type="match status" value="1"/>
</dbReference>
<evidence type="ECO:0000256" key="22">
    <source>
        <dbReference type="RuleBase" id="RU361144"/>
    </source>
</evidence>
<comment type="catalytic activity">
    <reaction evidence="11">
        <text>Release of a C-terminal dipeptide, oligopeptide-|-Xaa-Yaa, when Xaa is not Pro, and Yaa is neither Asp nor Glu. Thus, conversion of angiotensin I to angiotensin II, with increase in vasoconstrictor activity, but no action on angiotensin II.</text>
        <dbReference type="EC" id="3.4.15.1"/>
    </reaction>
</comment>
<evidence type="ECO:0000256" key="12">
    <source>
        <dbReference type="ARBA" id="ARBA00039858"/>
    </source>
</evidence>
<feature type="binding site" evidence="20">
    <location>
        <position position="393"/>
    </location>
    <ligand>
        <name>Zn(2+)</name>
        <dbReference type="ChEBI" id="CHEBI:29105"/>
        <label>2</label>
        <note>catalytic</note>
    </ligand>
</feature>
<keyword evidence="7 17" id="KW-0862">Zinc</keyword>
<evidence type="ECO:0000256" key="15">
    <source>
        <dbReference type="PIRSR" id="PIRSR601548-11"/>
    </source>
</evidence>
<evidence type="ECO:0000256" key="19">
    <source>
        <dbReference type="PIRSR" id="PIRSR601548-6"/>
    </source>
</evidence>
<feature type="binding site" evidence="20">
    <location>
        <position position="389"/>
    </location>
    <ligand>
        <name>Zn(2+)</name>
        <dbReference type="ChEBI" id="CHEBI:29105"/>
        <label>2</label>
        <note>catalytic</note>
    </ligand>
</feature>
<reference evidence="23 24" key="1">
    <citation type="submission" date="2016-03" db="EMBL/GenBank/DDBJ databases">
        <title>EvidentialGene: Evidence-directed Construction of Genes on Genomes.</title>
        <authorList>
            <person name="Gilbert D.G."/>
            <person name="Choi J.-H."/>
            <person name="Mockaitis K."/>
            <person name="Colbourne J."/>
            <person name="Pfrender M."/>
        </authorList>
    </citation>
    <scope>NUCLEOTIDE SEQUENCE [LARGE SCALE GENOMIC DNA]</scope>
    <source>
        <strain evidence="23 24">Xinb3</strain>
        <tissue evidence="23">Complete organism</tissue>
    </source>
</reference>
<evidence type="ECO:0000256" key="7">
    <source>
        <dbReference type="ARBA" id="ARBA00022833"/>
    </source>
</evidence>
<dbReference type="GO" id="GO:0046872">
    <property type="term" value="F:metal ion binding"/>
    <property type="evidence" value="ECO:0007669"/>
    <property type="project" value="UniProtKB-KW"/>
</dbReference>
<evidence type="ECO:0000256" key="5">
    <source>
        <dbReference type="ARBA" id="ARBA00022729"/>
    </source>
</evidence>
<dbReference type="PANTHER" id="PTHR10514">
    <property type="entry name" value="ANGIOTENSIN-CONVERTING ENZYME"/>
    <property type="match status" value="1"/>
</dbReference>
<dbReference type="PROSITE" id="PS52011">
    <property type="entry name" value="PEPTIDASE_M2"/>
    <property type="match status" value="1"/>
</dbReference>
<keyword evidence="5" id="KW-0732">Signal</keyword>
<evidence type="ECO:0000256" key="20">
    <source>
        <dbReference type="PIRSR" id="PIRSR601548-8"/>
    </source>
</evidence>
<keyword evidence="3 22" id="KW-0645">Protease</keyword>
<feature type="disulfide bond" evidence="18 21">
    <location>
        <begin position="156"/>
        <end position="164"/>
    </location>
</feature>
<feature type="active site" description="Proton acceptor 1" evidence="13">
    <location>
        <position position="390"/>
    </location>
</feature>
<keyword evidence="24" id="KW-1185">Reference proteome</keyword>
<keyword evidence="10 14" id="KW-0325">Glycoprotein</keyword>
<dbReference type="Pfam" id="PF01401">
    <property type="entry name" value="Peptidase_M2"/>
    <property type="match status" value="1"/>
</dbReference>
<accession>A0A0P5W4G4</accession>
<evidence type="ECO:0000256" key="11">
    <source>
        <dbReference type="ARBA" id="ARBA00036868"/>
    </source>
</evidence>
<evidence type="ECO:0000256" key="21">
    <source>
        <dbReference type="PROSITE-ProRule" id="PRU01355"/>
    </source>
</evidence>
<comment type="caution">
    <text evidence="23">The sequence shown here is derived from an EMBL/GenBank/DDBJ whole genome shotgun (WGS) entry which is preliminary data.</text>
</comment>
<keyword evidence="6 22" id="KW-0378">Hydrolase</keyword>
<evidence type="ECO:0000256" key="14">
    <source>
        <dbReference type="PIRSR" id="PIRSR601548-10"/>
    </source>
</evidence>
<feature type="active site" description="Proton donor 1" evidence="13">
    <location>
        <position position="520"/>
    </location>
</feature>
<feature type="disulfide bond" evidence="18 21">
    <location>
        <begin position="358"/>
        <end position="376"/>
    </location>
</feature>
<feature type="glycosylation site" description="N-linked (GlcNAc...) asparagine; partial" evidence="14">
    <location>
        <position position="160"/>
    </location>
</feature>
<dbReference type="GO" id="GO:0005886">
    <property type="term" value="C:plasma membrane"/>
    <property type="evidence" value="ECO:0007669"/>
    <property type="project" value="TreeGrafter"/>
</dbReference>
<dbReference type="GO" id="GO:0008241">
    <property type="term" value="F:peptidyl-dipeptidase activity"/>
    <property type="evidence" value="ECO:0007669"/>
    <property type="project" value="UniProtKB-EC"/>
</dbReference>
<evidence type="ECO:0000256" key="10">
    <source>
        <dbReference type="ARBA" id="ARBA00023180"/>
    </source>
</evidence>
<feature type="binding site" evidence="17">
    <location>
        <position position="393"/>
    </location>
    <ligand>
        <name>Zn(2+)</name>
        <dbReference type="ChEBI" id="CHEBI:29105"/>
        <label>1</label>
        <note>catalytic</note>
    </ligand>
</feature>
<dbReference type="FunFam" id="1.10.1370.30:FF:000004">
    <property type="entry name" value="Angiotensin-converting enzyme"/>
    <property type="match status" value="1"/>
</dbReference>
<dbReference type="AlphaFoldDB" id="A0A0P5W4G4"/>
<evidence type="ECO:0000256" key="2">
    <source>
        <dbReference type="ARBA" id="ARBA00022645"/>
    </source>
</evidence>
<evidence type="ECO:0000256" key="6">
    <source>
        <dbReference type="ARBA" id="ARBA00022801"/>
    </source>
</evidence>
<feature type="active site" description="Proton acceptor 2" evidence="15">
    <location>
        <position position="390"/>
    </location>
</feature>
<evidence type="ECO:0000256" key="18">
    <source>
        <dbReference type="PIRSR" id="PIRSR601548-4"/>
    </source>
</evidence>